<organism evidence="1 2">
    <name type="scientific">Spirochaeta lutea</name>
    <dbReference type="NCBI Taxonomy" id="1480694"/>
    <lineage>
        <taxon>Bacteria</taxon>
        <taxon>Pseudomonadati</taxon>
        <taxon>Spirochaetota</taxon>
        <taxon>Spirochaetia</taxon>
        <taxon>Spirochaetales</taxon>
        <taxon>Spirochaetaceae</taxon>
        <taxon>Spirochaeta</taxon>
    </lineage>
</organism>
<dbReference type="GO" id="GO:0005975">
    <property type="term" value="P:carbohydrate metabolic process"/>
    <property type="evidence" value="ECO:0007669"/>
    <property type="project" value="InterPro"/>
</dbReference>
<comment type="caution">
    <text evidence="1">The sequence shown here is derived from an EMBL/GenBank/DDBJ whole genome shotgun (WGS) entry which is preliminary data.</text>
</comment>
<dbReference type="SUPFAM" id="SSF48208">
    <property type="entry name" value="Six-hairpin glycosidases"/>
    <property type="match status" value="1"/>
</dbReference>
<sequence length="271" mass="30375">MQIIEGDQGVWGIPADANNPEFGSLIQDIKAVHPEYFENGFLYTLEGDDISHLYYDHGRTLTAFSKVYLDTHDEGLLPFIERGANWILDKPAVHNVNYNSAVIEGLSFAYRVTQTKDYLDKAVNMTQEAVISQSNDNGSFGNAHNQEAWYHGFIVSGLVALKQALPASHEFNPVLEFHLSNAITYLEESTDQGSPYAFQWPGINARVWSEIENLSAIGKWPALNSNQMDAYANCLYQTVHGEVNPNLETGFHRQKALYHFIQIGNALANHP</sequence>
<dbReference type="Proteomes" id="UP000029692">
    <property type="component" value="Unassembled WGS sequence"/>
</dbReference>
<reference evidence="1 2" key="1">
    <citation type="submission" date="2014-05" db="EMBL/GenBank/DDBJ databases">
        <title>De novo Genome Sequence of Spirocheata sp.</title>
        <authorList>
            <person name="Shivani Y."/>
            <person name="Subhash Y."/>
            <person name="Tushar L."/>
            <person name="Sasikala C."/>
            <person name="Ramana C.V."/>
        </authorList>
    </citation>
    <scope>NUCLEOTIDE SEQUENCE [LARGE SCALE GENOMIC DNA]</scope>
    <source>
        <strain evidence="1 2">JC230</strain>
    </source>
</reference>
<dbReference type="EMBL" id="JNUP01000065">
    <property type="protein sequence ID" value="KGE71704.1"/>
    <property type="molecule type" value="Genomic_DNA"/>
</dbReference>
<evidence type="ECO:0000313" key="2">
    <source>
        <dbReference type="Proteomes" id="UP000029692"/>
    </source>
</evidence>
<dbReference type="AlphaFoldDB" id="A0A098QVE1"/>
<keyword evidence="2" id="KW-1185">Reference proteome</keyword>
<evidence type="ECO:0000313" key="1">
    <source>
        <dbReference type="EMBL" id="KGE71704.1"/>
    </source>
</evidence>
<dbReference type="InterPro" id="IPR008928">
    <property type="entry name" value="6-hairpin_glycosidase_sf"/>
</dbReference>
<accession>A0A098QVE1</accession>
<proteinExistence type="predicted"/>
<protein>
    <submittedName>
        <fullName evidence="1">Uncharacterized protein</fullName>
    </submittedName>
</protein>
<dbReference type="Gene3D" id="1.50.10.20">
    <property type="match status" value="1"/>
</dbReference>
<name>A0A098QVE1_9SPIO</name>
<gene>
    <name evidence="1" type="ORF">DC28_10630</name>
</gene>
<dbReference type="OrthoDB" id="274515at2"/>
<dbReference type="RefSeq" id="WP_037548141.1">
    <property type="nucleotide sequence ID" value="NZ_JNUP01000065.1"/>
</dbReference>